<protein>
    <submittedName>
        <fullName evidence="1">Uncharacterized protein</fullName>
    </submittedName>
</protein>
<evidence type="ECO:0000313" key="2">
    <source>
        <dbReference type="Proteomes" id="UP000805193"/>
    </source>
</evidence>
<comment type="caution">
    <text evidence="1">The sequence shown here is derived from an EMBL/GenBank/DDBJ whole genome shotgun (WGS) entry which is preliminary data.</text>
</comment>
<name>A0AC60QLC4_IXOPE</name>
<proteinExistence type="predicted"/>
<dbReference type="Proteomes" id="UP000805193">
    <property type="component" value="Unassembled WGS sequence"/>
</dbReference>
<gene>
    <name evidence="1" type="ORF">HPB47_018522</name>
</gene>
<evidence type="ECO:0000313" key="1">
    <source>
        <dbReference type="EMBL" id="KAG0435379.1"/>
    </source>
</evidence>
<organism evidence="1 2">
    <name type="scientific">Ixodes persulcatus</name>
    <name type="common">Taiga tick</name>
    <dbReference type="NCBI Taxonomy" id="34615"/>
    <lineage>
        <taxon>Eukaryota</taxon>
        <taxon>Metazoa</taxon>
        <taxon>Ecdysozoa</taxon>
        <taxon>Arthropoda</taxon>
        <taxon>Chelicerata</taxon>
        <taxon>Arachnida</taxon>
        <taxon>Acari</taxon>
        <taxon>Parasitiformes</taxon>
        <taxon>Ixodida</taxon>
        <taxon>Ixodoidea</taxon>
        <taxon>Ixodidae</taxon>
        <taxon>Ixodinae</taxon>
        <taxon>Ixodes</taxon>
    </lineage>
</organism>
<reference evidence="1 2" key="1">
    <citation type="journal article" date="2020" name="Cell">
        <title>Large-Scale Comparative Analyses of Tick Genomes Elucidate Their Genetic Diversity and Vector Capacities.</title>
        <authorList>
            <consortium name="Tick Genome and Microbiome Consortium (TIGMIC)"/>
            <person name="Jia N."/>
            <person name="Wang J."/>
            <person name="Shi W."/>
            <person name="Du L."/>
            <person name="Sun Y."/>
            <person name="Zhan W."/>
            <person name="Jiang J.F."/>
            <person name="Wang Q."/>
            <person name="Zhang B."/>
            <person name="Ji P."/>
            <person name="Bell-Sakyi L."/>
            <person name="Cui X.M."/>
            <person name="Yuan T.T."/>
            <person name="Jiang B.G."/>
            <person name="Yang W.F."/>
            <person name="Lam T.T."/>
            <person name="Chang Q.C."/>
            <person name="Ding S.J."/>
            <person name="Wang X.J."/>
            <person name="Zhu J.G."/>
            <person name="Ruan X.D."/>
            <person name="Zhao L."/>
            <person name="Wei J.T."/>
            <person name="Ye R.Z."/>
            <person name="Que T.C."/>
            <person name="Du C.H."/>
            <person name="Zhou Y.H."/>
            <person name="Cheng J.X."/>
            <person name="Dai P.F."/>
            <person name="Guo W.B."/>
            <person name="Han X.H."/>
            <person name="Huang E.J."/>
            <person name="Li L.F."/>
            <person name="Wei W."/>
            <person name="Gao Y.C."/>
            <person name="Liu J.Z."/>
            <person name="Shao H.Z."/>
            <person name="Wang X."/>
            <person name="Wang C.C."/>
            <person name="Yang T.C."/>
            <person name="Huo Q.B."/>
            <person name="Li W."/>
            <person name="Chen H.Y."/>
            <person name="Chen S.E."/>
            <person name="Zhou L.G."/>
            <person name="Ni X.B."/>
            <person name="Tian J.H."/>
            <person name="Sheng Y."/>
            <person name="Liu T."/>
            <person name="Pan Y.S."/>
            <person name="Xia L.Y."/>
            <person name="Li J."/>
            <person name="Zhao F."/>
            <person name="Cao W.C."/>
        </authorList>
    </citation>
    <scope>NUCLEOTIDE SEQUENCE [LARGE SCALE GENOMIC DNA]</scope>
    <source>
        <strain evidence="1">Iper-2018</strain>
    </source>
</reference>
<keyword evidence="2" id="KW-1185">Reference proteome</keyword>
<accession>A0AC60QLC4</accession>
<sequence length="238" mass="26174">MPITNTIELVVHKDSSVCKSALHDFRISSWNSSARTVDIVFKDYEKYNFSASLRNGVLSKRPTSVTDVNDTSAIVSWDSTQDVDSYAANYWIQYRKLNEPWEKVVVVAVPKAPKYTRTLTGLRSGSAYEVRVLVIDSDGKFQETGSLTTKFRTLCGRPTSPPTNVKIDNSSATSVLITWEVPKSKDPQATATRLDRSSSARCHSGRELSRAASQEVVVGLGTGMTPTPTGEGHAQVQR</sequence>
<dbReference type="EMBL" id="JABSTQ010007670">
    <property type="protein sequence ID" value="KAG0435379.1"/>
    <property type="molecule type" value="Genomic_DNA"/>
</dbReference>